<dbReference type="InterPro" id="IPR045784">
    <property type="entry name" value="Radical_SAM_N2"/>
</dbReference>
<organism evidence="2 3">
    <name type="scientific">Candidatus Avichristensenella intestinipullorum</name>
    <dbReference type="NCBI Taxonomy" id="2840693"/>
    <lineage>
        <taxon>Bacteria</taxon>
        <taxon>Bacillati</taxon>
        <taxon>Bacillota</taxon>
        <taxon>Clostridia</taxon>
        <taxon>Candidatus Avichristensenella</taxon>
    </lineage>
</organism>
<accession>A0A9D1CIZ1</accession>
<dbReference type="PROSITE" id="PS51918">
    <property type="entry name" value="RADICAL_SAM"/>
    <property type="match status" value="1"/>
</dbReference>
<dbReference type="CDD" id="cd02065">
    <property type="entry name" value="B12-binding_like"/>
    <property type="match status" value="1"/>
</dbReference>
<dbReference type="SFLD" id="SFLDG01082">
    <property type="entry name" value="B12-binding_domain_containing"/>
    <property type="match status" value="1"/>
</dbReference>
<dbReference type="InterPro" id="IPR023862">
    <property type="entry name" value="CHP03960_rSAM"/>
</dbReference>
<sequence>MELGRRVDALVDSVGKPSRYIGGEMNAAAKPWEAAAVRFAFCFPDVYEVGMSHLGMKILYDLINAREDALCERVFAPWVDMADLMRRENVPLFTLESRRAVREFDIVGFTLQYELSYTNILEMLSLAGIPLRACDRQEGHPLILAGGPCAFNPEPLHAFIDAFSIGDGEESTQEILDAVKASKAAGESREALLMRLCQIEGVYVPAFYDAQYLPDGRLASFAPNRPGVPEVVRKRMVRNLDAAPYPEKMIVPFQEIVHDRIMLEVMRGCTRGCRFCQAGMLYRPVRERSVERLLSLADRLAASTGYEEISLSSLSTGDYSCLAELSRRLTERFAQRRVSLSLPSLRLDGDLTESLEQAQKVRKSSLTFAPEAGTQRLRDVINKGVRDEDITRTARDAFRGGWSSIKLYTMLGLPTETMEDVEGIAQVAAAVAGEYFAIPKGERPRGLRISVSSSSFVPKPFTPFQWDAQDTMEMLTEKQRFLKEKLRQVKGASFHWHAPEVSRLEACFARGDRRLADVLLEAFRRGCRFDGWSEHFRFDVWQEAFAACGLDMGFYANRVRNRDERLPWAFIDAGVTQRYLWLEHERAMRGQTTPDCRGGCRGCGLEEVCRGCE</sequence>
<evidence type="ECO:0000259" key="1">
    <source>
        <dbReference type="PROSITE" id="PS51918"/>
    </source>
</evidence>
<evidence type="ECO:0000313" key="2">
    <source>
        <dbReference type="EMBL" id="HIQ63636.1"/>
    </source>
</evidence>
<comment type="caution">
    <text evidence="2">The sequence shown here is derived from an EMBL/GenBank/DDBJ whole genome shotgun (WGS) entry which is preliminary data.</text>
</comment>
<reference evidence="2" key="2">
    <citation type="journal article" date="2021" name="PeerJ">
        <title>Extensive microbial diversity within the chicken gut microbiome revealed by metagenomics and culture.</title>
        <authorList>
            <person name="Gilroy R."/>
            <person name="Ravi A."/>
            <person name="Getino M."/>
            <person name="Pursley I."/>
            <person name="Horton D.L."/>
            <person name="Alikhan N.F."/>
            <person name="Baker D."/>
            <person name="Gharbi K."/>
            <person name="Hall N."/>
            <person name="Watson M."/>
            <person name="Adriaenssens E.M."/>
            <person name="Foster-Nyarko E."/>
            <person name="Jarju S."/>
            <person name="Secka A."/>
            <person name="Antonio M."/>
            <person name="Oren A."/>
            <person name="Chaudhuri R.R."/>
            <person name="La Ragione R."/>
            <person name="Hildebrand F."/>
            <person name="Pallen M.J."/>
        </authorList>
    </citation>
    <scope>NUCLEOTIDE SEQUENCE</scope>
    <source>
        <strain evidence="2">ChiHile30-977</strain>
    </source>
</reference>
<dbReference type="EMBL" id="DVFI01000120">
    <property type="protein sequence ID" value="HIQ63636.1"/>
    <property type="molecule type" value="Genomic_DNA"/>
</dbReference>
<dbReference type="GO" id="GO:0051536">
    <property type="term" value="F:iron-sulfur cluster binding"/>
    <property type="evidence" value="ECO:0007669"/>
    <property type="project" value="InterPro"/>
</dbReference>
<protein>
    <submittedName>
        <fullName evidence="2">TIGR03960 family B12-binding radical SAM protein</fullName>
    </submittedName>
</protein>
<dbReference type="Gene3D" id="3.80.30.20">
    <property type="entry name" value="tm_1862 like domain"/>
    <property type="match status" value="1"/>
</dbReference>
<dbReference type="SFLD" id="SFLDS00029">
    <property type="entry name" value="Radical_SAM"/>
    <property type="match status" value="1"/>
</dbReference>
<dbReference type="SUPFAM" id="SSF102114">
    <property type="entry name" value="Radical SAM enzymes"/>
    <property type="match status" value="1"/>
</dbReference>
<dbReference type="InterPro" id="IPR058240">
    <property type="entry name" value="rSAM_sf"/>
</dbReference>
<dbReference type="InterPro" id="IPR023404">
    <property type="entry name" value="rSAM_horseshoe"/>
</dbReference>
<evidence type="ECO:0000313" key="3">
    <source>
        <dbReference type="Proteomes" id="UP000886819"/>
    </source>
</evidence>
<dbReference type="InterPro" id="IPR007197">
    <property type="entry name" value="rSAM"/>
</dbReference>
<dbReference type="InterPro" id="IPR006638">
    <property type="entry name" value="Elp3/MiaA/NifB-like_rSAM"/>
</dbReference>
<dbReference type="PANTHER" id="PTHR42731:SF1">
    <property type="entry name" value="RADICAL SAM DOMAIN PROTEIN"/>
    <property type="match status" value="1"/>
</dbReference>
<reference evidence="2" key="1">
    <citation type="submission" date="2020-10" db="EMBL/GenBank/DDBJ databases">
        <authorList>
            <person name="Gilroy R."/>
        </authorList>
    </citation>
    <scope>NUCLEOTIDE SEQUENCE</scope>
    <source>
        <strain evidence="2">ChiHile30-977</strain>
    </source>
</reference>
<proteinExistence type="predicted"/>
<dbReference type="CDD" id="cd01335">
    <property type="entry name" value="Radical_SAM"/>
    <property type="match status" value="1"/>
</dbReference>
<name>A0A9D1CIZ1_9FIRM</name>
<dbReference type="Pfam" id="PF04055">
    <property type="entry name" value="Radical_SAM"/>
    <property type="match status" value="1"/>
</dbReference>
<gene>
    <name evidence="2" type="ORF">IAA66_08660</name>
</gene>
<feature type="domain" description="Radical SAM core" evidence="1">
    <location>
        <begin position="255"/>
        <end position="492"/>
    </location>
</feature>
<dbReference type="Proteomes" id="UP000886819">
    <property type="component" value="Unassembled WGS sequence"/>
</dbReference>
<dbReference type="Pfam" id="PF19864">
    <property type="entry name" value="Radical_SAM_N2"/>
    <property type="match status" value="1"/>
</dbReference>
<dbReference type="PANTHER" id="PTHR42731">
    <property type="entry name" value="SLL1084 PROTEIN"/>
    <property type="match status" value="1"/>
</dbReference>
<dbReference type="NCBIfam" id="TIGR03960">
    <property type="entry name" value="rSAM_fuse_unch"/>
    <property type="match status" value="1"/>
</dbReference>
<dbReference type="SMART" id="SM00729">
    <property type="entry name" value="Elp3"/>
    <property type="match status" value="1"/>
</dbReference>
<dbReference type="AlphaFoldDB" id="A0A9D1CIZ1"/>
<dbReference type="GO" id="GO:0003824">
    <property type="term" value="F:catalytic activity"/>
    <property type="evidence" value="ECO:0007669"/>
    <property type="project" value="InterPro"/>
</dbReference>